<dbReference type="Proteomes" id="UP001164929">
    <property type="component" value="Chromosome 12"/>
</dbReference>
<gene>
    <name evidence="1" type="ORF">NC653_028961</name>
</gene>
<name>A0AAD6Q2T4_9ROSI</name>
<dbReference type="AlphaFoldDB" id="A0AAD6Q2T4"/>
<proteinExistence type="predicted"/>
<evidence type="ECO:0000313" key="2">
    <source>
        <dbReference type="Proteomes" id="UP001164929"/>
    </source>
</evidence>
<keyword evidence="2" id="KW-1185">Reference proteome</keyword>
<reference evidence="1" key="1">
    <citation type="journal article" date="2023" name="Mol. Ecol. Resour.">
        <title>Chromosome-level genome assembly of a triploid poplar Populus alba 'Berolinensis'.</title>
        <authorList>
            <person name="Chen S."/>
            <person name="Yu Y."/>
            <person name="Wang X."/>
            <person name="Wang S."/>
            <person name="Zhang T."/>
            <person name="Zhou Y."/>
            <person name="He R."/>
            <person name="Meng N."/>
            <person name="Wang Y."/>
            <person name="Liu W."/>
            <person name="Liu Z."/>
            <person name="Liu J."/>
            <person name="Guo Q."/>
            <person name="Huang H."/>
            <person name="Sederoff R.R."/>
            <person name="Wang G."/>
            <person name="Qu G."/>
            <person name="Chen S."/>
        </authorList>
    </citation>
    <scope>NUCLEOTIDE SEQUENCE</scope>
    <source>
        <strain evidence="1">SC-2020</strain>
    </source>
</reference>
<protein>
    <submittedName>
        <fullName evidence="1">Uncharacterized protein</fullName>
    </submittedName>
</protein>
<comment type="caution">
    <text evidence="1">The sequence shown here is derived from an EMBL/GenBank/DDBJ whole genome shotgun (WGS) entry which is preliminary data.</text>
</comment>
<dbReference type="EMBL" id="JAQIZT010000012">
    <property type="protein sequence ID" value="KAJ6976942.1"/>
    <property type="molecule type" value="Genomic_DNA"/>
</dbReference>
<accession>A0AAD6Q2T4</accession>
<evidence type="ECO:0000313" key="1">
    <source>
        <dbReference type="EMBL" id="KAJ6976942.1"/>
    </source>
</evidence>
<sequence>MARRGEQSMTFLIAMRTGPSRLSSPQKQRRKCFIEKHFDLQGSSFSVGDQSCAEKHFLFHILCRKSSRSKLIIFKSQKQPRKAEYASAYKANLVFKDLTTEL</sequence>
<organism evidence="1 2">
    <name type="scientific">Populus alba x Populus x berolinensis</name>
    <dbReference type="NCBI Taxonomy" id="444605"/>
    <lineage>
        <taxon>Eukaryota</taxon>
        <taxon>Viridiplantae</taxon>
        <taxon>Streptophyta</taxon>
        <taxon>Embryophyta</taxon>
        <taxon>Tracheophyta</taxon>
        <taxon>Spermatophyta</taxon>
        <taxon>Magnoliopsida</taxon>
        <taxon>eudicotyledons</taxon>
        <taxon>Gunneridae</taxon>
        <taxon>Pentapetalae</taxon>
        <taxon>rosids</taxon>
        <taxon>fabids</taxon>
        <taxon>Malpighiales</taxon>
        <taxon>Salicaceae</taxon>
        <taxon>Saliceae</taxon>
        <taxon>Populus</taxon>
    </lineage>
</organism>